<evidence type="ECO:0000313" key="2">
    <source>
        <dbReference type="Proteomes" id="UP001595536"/>
    </source>
</evidence>
<dbReference type="Proteomes" id="UP001595536">
    <property type="component" value="Unassembled WGS sequence"/>
</dbReference>
<dbReference type="RefSeq" id="WP_376832481.1">
    <property type="nucleotide sequence ID" value="NZ_JBHLWR010000006.1"/>
</dbReference>
<sequence>MALFSGSSQRRLAMWQIGEAQKERERNDALIAEARGQALNEIGSGVDQAVPYYTGAIDRFQPWVQSGLDAVGQYNTTLGDIGAANDQYRARQDDIYGYGGAEGTARARAAFNSSPGYEYQRDQAIDAVARKQSAMGMLGSGNTATAIQDRATQLANQDYWNWVNGQNTSQNTWLQGAQTRLAGYGNLAQLGANATSQQAQLERGIGDLYAGAGAQKGNVWMQGAGLNVGSNNNYLNSISQSAQTAGRAGQDALASNLNFGINALGTVLGGASSLKKAGFF</sequence>
<keyword evidence="2" id="KW-1185">Reference proteome</keyword>
<organism evidence="1 2">
    <name type="scientific">Camelimonas abortus</name>
    <dbReference type="NCBI Taxonomy" id="1017184"/>
    <lineage>
        <taxon>Bacteria</taxon>
        <taxon>Pseudomonadati</taxon>
        <taxon>Pseudomonadota</taxon>
        <taxon>Alphaproteobacteria</taxon>
        <taxon>Hyphomicrobiales</taxon>
        <taxon>Chelatococcaceae</taxon>
        <taxon>Camelimonas</taxon>
    </lineage>
</organism>
<comment type="caution">
    <text evidence="1">The sequence shown here is derived from an EMBL/GenBank/DDBJ whole genome shotgun (WGS) entry which is preliminary data.</text>
</comment>
<proteinExistence type="predicted"/>
<evidence type="ECO:0000313" key="1">
    <source>
        <dbReference type="EMBL" id="MFC3267274.1"/>
    </source>
</evidence>
<accession>A0ABV7LI31</accession>
<gene>
    <name evidence="1" type="ORF">ACFOEX_13075</name>
</gene>
<reference evidence="2" key="1">
    <citation type="journal article" date="2019" name="Int. J. Syst. Evol. Microbiol.">
        <title>The Global Catalogue of Microorganisms (GCM) 10K type strain sequencing project: providing services to taxonomists for standard genome sequencing and annotation.</title>
        <authorList>
            <consortium name="The Broad Institute Genomics Platform"/>
            <consortium name="The Broad Institute Genome Sequencing Center for Infectious Disease"/>
            <person name="Wu L."/>
            <person name="Ma J."/>
        </authorList>
    </citation>
    <scope>NUCLEOTIDE SEQUENCE [LARGE SCALE GENOMIC DNA]</scope>
    <source>
        <strain evidence="2">CCM 7941</strain>
    </source>
</reference>
<dbReference type="EMBL" id="JBHRUV010000098">
    <property type="protein sequence ID" value="MFC3267274.1"/>
    <property type="molecule type" value="Genomic_DNA"/>
</dbReference>
<protein>
    <submittedName>
        <fullName evidence="1">Uncharacterized protein</fullName>
    </submittedName>
</protein>
<name>A0ABV7LI31_9HYPH</name>